<dbReference type="Proteomes" id="UP000821865">
    <property type="component" value="Chromosome 7"/>
</dbReference>
<name>A0ACB8CHP7_DERSI</name>
<evidence type="ECO:0000313" key="1">
    <source>
        <dbReference type="EMBL" id="KAH7942221.1"/>
    </source>
</evidence>
<evidence type="ECO:0000313" key="2">
    <source>
        <dbReference type="Proteomes" id="UP000821865"/>
    </source>
</evidence>
<accession>A0ACB8CHP7</accession>
<reference evidence="1" key="1">
    <citation type="submission" date="2020-05" db="EMBL/GenBank/DDBJ databases">
        <title>Large-scale comparative analyses of tick genomes elucidate their genetic diversity and vector capacities.</title>
        <authorList>
            <person name="Jia N."/>
            <person name="Wang J."/>
            <person name="Shi W."/>
            <person name="Du L."/>
            <person name="Sun Y."/>
            <person name="Zhan W."/>
            <person name="Jiang J."/>
            <person name="Wang Q."/>
            <person name="Zhang B."/>
            <person name="Ji P."/>
            <person name="Sakyi L.B."/>
            <person name="Cui X."/>
            <person name="Yuan T."/>
            <person name="Jiang B."/>
            <person name="Yang W."/>
            <person name="Lam T.T.-Y."/>
            <person name="Chang Q."/>
            <person name="Ding S."/>
            <person name="Wang X."/>
            <person name="Zhu J."/>
            <person name="Ruan X."/>
            <person name="Zhao L."/>
            <person name="Wei J."/>
            <person name="Que T."/>
            <person name="Du C."/>
            <person name="Cheng J."/>
            <person name="Dai P."/>
            <person name="Han X."/>
            <person name="Huang E."/>
            <person name="Gao Y."/>
            <person name="Liu J."/>
            <person name="Shao H."/>
            <person name="Ye R."/>
            <person name="Li L."/>
            <person name="Wei W."/>
            <person name="Wang X."/>
            <person name="Wang C."/>
            <person name="Yang T."/>
            <person name="Huo Q."/>
            <person name="Li W."/>
            <person name="Guo W."/>
            <person name="Chen H."/>
            <person name="Zhou L."/>
            <person name="Ni X."/>
            <person name="Tian J."/>
            <person name="Zhou Y."/>
            <person name="Sheng Y."/>
            <person name="Liu T."/>
            <person name="Pan Y."/>
            <person name="Xia L."/>
            <person name="Li J."/>
            <person name="Zhao F."/>
            <person name="Cao W."/>
        </authorList>
    </citation>
    <scope>NUCLEOTIDE SEQUENCE</scope>
    <source>
        <strain evidence="1">Dsil-2018</strain>
    </source>
</reference>
<organism evidence="1 2">
    <name type="scientific">Dermacentor silvarum</name>
    <name type="common">Tick</name>
    <dbReference type="NCBI Taxonomy" id="543639"/>
    <lineage>
        <taxon>Eukaryota</taxon>
        <taxon>Metazoa</taxon>
        <taxon>Ecdysozoa</taxon>
        <taxon>Arthropoda</taxon>
        <taxon>Chelicerata</taxon>
        <taxon>Arachnida</taxon>
        <taxon>Acari</taxon>
        <taxon>Parasitiformes</taxon>
        <taxon>Ixodida</taxon>
        <taxon>Ixodoidea</taxon>
        <taxon>Ixodidae</taxon>
        <taxon>Rhipicephalinae</taxon>
        <taxon>Dermacentor</taxon>
    </lineage>
</organism>
<dbReference type="EMBL" id="CM023476">
    <property type="protein sequence ID" value="KAH7942221.1"/>
    <property type="molecule type" value="Genomic_DNA"/>
</dbReference>
<gene>
    <name evidence="1" type="ORF">HPB49_022156</name>
</gene>
<comment type="caution">
    <text evidence="1">The sequence shown here is derived from an EMBL/GenBank/DDBJ whole genome shotgun (WGS) entry which is preliminary data.</text>
</comment>
<proteinExistence type="predicted"/>
<keyword evidence="2" id="KW-1185">Reference proteome</keyword>
<sequence length="202" mass="21991">MPRTPSWHILTVLLLLIPLALPSCMCFARSRREVFKRARPPGGGDGDGGRPITGLQAAAGSDDAGTRANRTAARPNKRLPHLLDVGRLLQLVATGNASGHHRSGGGGSNESHQQPVMSRHIDASMAEVVALQTFDGDVSWIEAKFVNDSHGGSRRRHHRTRPYSVEERLALFIPVVAFMLPFLIWLCCMVICIARASARGPY</sequence>
<protein>
    <submittedName>
        <fullName evidence="1">Uncharacterized protein</fullName>
    </submittedName>
</protein>